<evidence type="ECO:0000256" key="5">
    <source>
        <dbReference type="ARBA" id="ARBA00022889"/>
    </source>
</evidence>
<feature type="domain" description="Cadherin" evidence="10">
    <location>
        <begin position="1044"/>
        <end position="1173"/>
    </location>
</feature>
<dbReference type="GO" id="GO:0016020">
    <property type="term" value="C:membrane"/>
    <property type="evidence" value="ECO:0007669"/>
    <property type="project" value="UniProtKB-SubCell"/>
</dbReference>
<dbReference type="Proteomes" id="UP000468388">
    <property type="component" value="Unassembled WGS sequence"/>
</dbReference>
<evidence type="ECO:0000256" key="4">
    <source>
        <dbReference type="ARBA" id="ARBA00022837"/>
    </source>
</evidence>
<evidence type="ECO:0000256" key="8">
    <source>
        <dbReference type="SAM" id="MobiDB-lite"/>
    </source>
</evidence>
<dbReference type="GO" id="GO:0005509">
    <property type="term" value="F:calcium ion binding"/>
    <property type="evidence" value="ECO:0007669"/>
    <property type="project" value="InterPro"/>
</dbReference>
<dbReference type="GO" id="GO:0005911">
    <property type="term" value="C:cell-cell junction"/>
    <property type="evidence" value="ECO:0007669"/>
    <property type="project" value="TreeGrafter"/>
</dbReference>
<feature type="domain" description="Cadherin" evidence="10">
    <location>
        <begin position="1445"/>
        <end position="1541"/>
    </location>
</feature>
<feature type="domain" description="Cadherin" evidence="10">
    <location>
        <begin position="1629"/>
        <end position="1722"/>
    </location>
</feature>
<protein>
    <submittedName>
        <fullName evidence="11">Tandem-95 repeat protein</fullName>
    </submittedName>
</protein>
<evidence type="ECO:0000256" key="2">
    <source>
        <dbReference type="ARBA" id="ARBA00022692"/>
    </source>
</evidence>
<proteinExistence type="predicted"/>
<dbReference type="CDD" id="cd11304">
    <property type="entry name" value="Cadherin_repeat"/>
    <property type="match status" value="4"/>
</dbReference>
<dbReference type="OrthoDB" id="599566at2"/>
<dbReference type="NCBIfam" id="NF012211">
    <property type="entry name" value="tand_rpt_95"/>
    <property type="match status" value="9"/>
</dbReference>
<feature type="compositionally biased region" description="Polar residues" evidence="8">
    <location>
        <begin position="1355"/>
        <end position="1365"/>
    </location>
</feature>
<sequence>MTTVAERLLILPCAMKIYFIKAILSVSLMLFPFLVFGQLPYSPCSPSGGKRADVLAVETKYKAPGGAAPTFTIPAGARSIAVYTSSETGITTGGENPQGDEDFITINAIIDLTTSTSSGFVNYAKNTNLDGSGTNVYGWKKAPLGAFIPTGSKVGDAAPNLNDVNFSVSGSTLTITESATGTNSSYYVEYLSPYNNSLNPLTPEIRTLLHGATAANTDLLIPIPAGASIAFISAKGTNSSAVDLNSGAGTEEGYSNMRFTIDLDKGLTDGFVTLANGGSVDRRSTYVINDMSSTATTSMLSVAGISGDYASKLVSAGAVGVYNPQIYVSGSNLVIKRDANYARDFDDAYVIEFYTRVGLGMSAEFIDSDIKSIASGVDSGPGVARVFNIPSGTNFIYFNETGNAVNTNNESNENSLASYAYIDLNAGTATGYFYQQVGLSNATRRDDNYAFKSVPLDNTSTRTHTNTVGFKGPNVYDISFALSADKSQLTVTNKTGLATTYYQFLLSADFYGSKPDIAFNTSNITFTKGSSCNIVTAHVNVCNPGSGNNSGGMPIAFYAGDPTSDPTAKLLYTSTFNQAIDQGECKTFDFNVDLSSFSNLNISMTLIINDNGSFVTGGVGTAVGTPFTLASLVNQNTGYKECYYDNNIITKTINVNNCPVTNLDPDNSSGATGTNNFKNYFAAGSATGSIVTDADIKIVDPDGGDVFGATITLTNVLNAGAEALTLTGILPAGITMTGNGTSVITLSGQASASAYETALKMITYKNTNGSPNTTDRIITTTVNDGIETGPIATTTMVILTTPYVNITGNSITIADNTATTNIADGTGYGTNITAGAAVNHTFTIQNVGTGVINLTGSPLVKITGDAGFTVTTQPALTAVSTATSVPFVVSFNPAAHTIGTYTATVTIVNDDPNVGRATYTFLVSADVNNLPVVTNNTVSANEDNTLTFTAANFTTHYSDLDGTALNKIKIVSVPLNGSFKLSGLVITAGQEIPAAQLGNITFTPTADWNGSTSFDWNASDGTSYAAADATMNININAVNDAPVITVPASLAVTEDIPVSLNDVSLADIDAGAGNITVTFSVPDGVINATSSGGVTVSGTPSALILNGTLTDINAFLAANNVTYSSSQNPPASVIMTVNVSDNGNTGSGGALQDTKTITIGITAVNDAPTSPDYTNTTNEDAPVNGTITGTDAEGDVLTYTKATDPSHGTVTVNSTTGAYTYTPAADYNGPDSFTVTIDDGNGGTKTVTVNITVDPVNDAPTSPDYTNTTNEDAPVNGTITGTDVDGDALTYTKATDPSHGTVTVDPTTGAYTYTPAADYNGPDSFTVTIDDGNGGTKTVTVTITVNPVNDPPTSPDYTNTTNEDVPVNGTITGTDAEGDVLTYTKATDPSHGTVTVNSTTGAYTYTPAADYNGPDSFTVTIDDGNGGTKTVTVNITVDPVNDAPTSPDYTNTTNEDAPVNGTITGTDIDGDALTYTKATDPSHGTVTVDPTTGAYTYTPAADYNGPDSFTVTIDDGNGGTKTVTVTITVNPVNDLPTSPDYTNTTNEDVPVNGTITGTDAEGDVLTYTKATDPSHGTVTVNSTTGAYTYTPAADYNGADSFTVTIDDGNGGTKTVTVNITVDPVNDPPTSPDYTNTTNEDAPVNGTITGTDVDGDALTYTKATDPSHGTVTVDPTTGVYTYTPAADYNGPDSFTVTIDDGNGGTKTVTVSITVTAVNDNPTGTGDTKTTTEETAVSGTVTGADADGNVVTYTKATDPAHGTATVDNTTGAYTYTPTPGYTGTDGFTITIDDGNGGTTTVIVNLTVNPGSPAVTLVKTAVVNGDKVTYTFIFKNTGDVTLSTVTLTDTKLGISNKSIDVSGGLLPGASTTYTTVYTLTDAEKAAGTVSNSASVSAATPGATVVGDISGTDENNNDSTVTALPAPPVAADDQTNTNVNKAIVIIVLDNDDAGTSTLNDQTVEIVTAPDHGTVVANPDGTVTYTPAAGYVGDDVFTYRVKNAEGYYSNAAMVTITVKAGDVNVPTLFTPNGDGKNDVFEIRDLNQYADNELIIVNRWGNEVFRQKNYQNRWDGNGLNEGTYYYLLRIKRTSNSQWEVIKGFITLVRAFKK</sequence>
<dbReference type="PANTHER" id="PTHR24025">
    <property type="entry name" value="DESMOGLEIN FAMILY MEMBER"/>
    <property type="match status" value="1"/>
</dbReference>
<dbReference type="InterPro" id="IPR050971">
    <property type="entry name" value="Cadherin-domain_protein"/>
</dbReference>
<evidence type="ECO:0000256" key="3">
    <source>
        <dbReference type="ARBA" id="ARBA00022737"/>
    </source>
</evidence>
<keyword evidence="7 9" id="KW-0472">Membrane</keyword>
<dbReference type="Pfam" id="PF24346">
    <property type="entry name" value="DUF7507"/>
    <property type="match status" value="1"/>
</dbReference>
<dbReference type="InterPro" id="IPR002126">
    <property type="entry name" value="Cadherin-like_dom"/>
</dbReference>
<dbReference type="Pfam" id="PF17963">
    <property type="entry name" value="Big_9"/>
    <property type="match status" value="8"/>
</dbReference>
<dbReference type="Pfam" id="PF17892">
    <property type="entry name" value="Cadherin_5"/>
    <property type="match status" value="1"/>
</dbReference>
<keyword evidence="12" id="KW-1185">Reference proteome</keyword>
<dbReference type="GO" id="GO:0007156">
    <property type="term" value="P:homophilic cell adhesion via plasma membrane adhesion molecules"/>
    <property type="evidence" value="ECO:0007669"/>
    <property type="project" value="InterPro"/>
</dbReference>
<feature type="compositionally biased region" description="Polar residues" evidence="8">
    <location>
        <begin position="1631"/>
        <end position="1645"/>
    </location>
</feature>
<dbReference type="PANTHER" id="PTHR24025:SF23">
    <property type="entry name" value="NEURAL-CADHERIN"/>
    <property type="match status" value="1"/>
</dbReference>
<reference evidence="11 12" key="1">
    <citation type="submission" date="2019-12" db="EMBL/GenBank/DDBJ databases">
        <title>The draft genomic sequence of strain Chitinophaga oryziterrae JCM 16595.</title>
        <authorList>
            <person name="Zhang X."/>
        </authorList>
    </citation>
    <scope>NUCLEOTIDE SEQUENCE [LARGE SCALE GENOMIC DNA]</scope>
    <source>
        <strain evidence="11 12">JCM 16595</strain>
    </source>
</reference>
<evidence type="ECO:0000313" key="11">
    <source>
        <dbReference type="EMBL" id="MVT40042.1"/>
    </source>
</evidence>
<evidence type="ECO:0000256" key="6">
    <source>
        <dbReference type="ARBA" id="ARBA00022989"/>
    </source>
</evidence>
<dbReference type="EMBL" id="WRXO01000001">
    <property type="protein sequence ID" value="MVT40042.1"/>
    <property type="molecule type" value="Genomic_DNA"/>
</dbReference>
<feature type="region of interest" description="Disordered" evidence="8">
    <location>
        <begin position="1438"/>
        <end position="1461"/>
    </location>
</feature>
<dbReference type="Pfam" id="PF13585">
    <property type="entry name" value="CHU_C"/>
    <property type="match status" value="1"/>
</dbReference>
<feature type="domain" description="Cadherin" evidence="10">
    <location>
        <begin position="1261"/>
        <end position="1357"/>
    </location>
</feature>
<dbReference type="NCBIfam" id="TIGR04131">
    <property type="entry name" value="Bac_Flav_CTERM"/>
    <property type="match status" value="1"/>
</dbReference>
<keyword evidence="6 9" id="KW-1133">Transmembrane helix</keyword>
<feature type="domain" description="Cadherin" evidence="10">
    <location>
        <begin position="1353"/>
        <end position="1449"/>
    </location>
</feature>
<dbReference type="InterPro" id="IPR055354">
    <property type="entry name" value="DUF7507"/>
</dbReference>
<keyword evidence="2 9" id="KW-0812">Transmembrane</keyword>
<feature type="domain" description="Cadherin" evidence="10">
    <location>
        <begin position="1537"/>
        <end position="1633"/>
    </location>
</feature>
<comment type="caution">
    <text evidence="11">The sequence shown here is derived from an EMBL/GenBank/DDBJ whole genome shotgun (WGS) entry which is preliminary data.</text>
</comment>
<evidence type="ECO:0000256" key="1">
    <source>
        <dbReference type="ARBA" id="ARBA00004370"/>
    </source>
</evidence>
<evidence type="ECO:0000256" key="9">
    <source>
        <dbReference type="SAM" id="Phobius"/>
    </source>
</evidence>
<dbReference type="PROSITE" id="PS50268">
    <property type="entry name" value="CADHERIN_2"/>
    <property type="match status" value="7"/>
</dbReference>
<dbReference type="InterPro" id="IPR041690">
    <property type="entry name" value="Cadherin_5"/>
</dbReference>
<evidence type="ECO:0000259" key="10">
    <source>
        <dbReference type="PROSITE" id="PS50268"/>
    </source>
</evidence>
<dbReference type="RefSeq" id="WP_157298678.1">
    <property type="nucleotide sequence ID" value="NZ_BAAAZB010000005.1"/>
</dbReference>
<evidence type="ECO:0000256" key="7">
    <source>
        <dbReference type="ARBA" id="ARBA00023136"/>
    </source>
</evidence>
<dbReference type="InterPro" id="IPR015919">
    <property type="entry name" value="Cadherin-like_sf"/>
</dbReference>
<comment type="subcellular location">
    <subcellularLocation>
        <location evidence="1">Membrane</location>
    </subcellularLocation>
</comment>
<dbReference type="Gene3D" id="2.60.40.3440">
    <property type="match status" value="8"/>
</dbReference>
<accession>A0A6N8J776</accession>
<keyword evidence="3" id="KW-0677">Repeat</keyword>
<dbReference type="SMART" id="SM00112">
    <property type="entry name" value="CA"/>
    <property type="match status" value="6"/>
</dbReference>
<dbReference type="SUPFAM" id="SSF49313">
    <property type="entry name" value="Cadherin-like"/>
    <property type="match status" value="6"/>
</dbReference>
<feature type="region of interest" description="Disordered" evidence="8">
    <location>
        <begin position="1346"/>
        <end position="1365"/>
    </location>
</feature>
<feature type="region of interest" description="Disordered" evidence="8">
    <location>
        <begin position="1254"/>
        <end position="1278"/>
    </location>
</feature>
<keyword evidence="5" id="KW-0130">Cell adhesion</keyword>
<feature type="region of interest" description="Disordered" evidence="8">
    <location>
        <begin position="1622"/>
        <end position="1645"/>
    </location>
</feature>
<feature type="compositionally biased region" description="Polar residues" evidence="8">
    <location>
        <begin position="1443"/>
        <end position="1461"/>
    </location>
</feature>
<keyword evidence="4" id="KW-0106">Calcium</keyword>
<feature type="domain" description="Cadherin" evidence="10">
    <location>
        <begin position="1169"/>
        <end position="1265"/>
    </location>
</feature>
<feature type="compositionally biased region" description="Polar residues" evidence="8">
    <location>
        <begin position="1259"/>
        <end position="1278"/>
    </location>
</feature>
<feature type="transmembrane region" description="Helical" evidence="9">
    <location>
        <begin position="17"/>
        <end position="37"/>
    </location>
</feature>
<evidence type="ECO:0000313" key="12">
    <source>
        <dbReference type="Proteomes" id="UP000468388"/>
    </source>
</evidence>
<gene>
    <name evidence="11" type="ORF">GO495_05570</name>
</gene>
<organism evidence="11 12">
    <name type="scientific">Chitinophaga oryziterrae</name>
    <dbReference type="NCBI Taxonomy" id="1031224"/>
    <lineage>
        <taxon>Bacteria</taxon>
        <taxon>Pseudomonadati</taxon>
        <taxon>Bacteroidota</taxon>
        <taxon>Chitinophagia</taxon>
        <taxon>Chitinophagales</taxon>
        <taxon>Chitinophagaceae</taxon>
        <taxon>Chitinophaga</taxon>
    </lineage>
</organism>
<dbReference type="InterPro" id="IPR026341">
    <property type="entry name" value="T9SS_type_B"/>
</dbReference>
<name>A0A6N8J776_9BACT</name>